<proteinExistence type="predicted"/>
<evidence type="ECO:0000313" key="2">
    <source>
        <dbReference type="Proteomes" id="UP000682811"/>
    </source>
</evidence>
<dbReference type="Proteomes" id="UP000682811">
    <property type="component" value="Unassembled WGS sequence"/>
</dbReference>
<keyword evidence="2" id="KW-1185">Reference proteome</keyword>
<comment type="caution">
    <text evidence="1">The sequence shown here is derived from an EMBL/GenBank/DDBJ whole genome shotgun (WGS) entry which is preliminary data.</text>
</comment>
<sequence length="53" mass="6373">MGACIDGDRSSLQFLYKNGYYVDYSMYYMEREGELLTESNFSIRQYEDNEYLT</sequence>
<reference evidence="1 2" key="1">
    <citation type="submission" date="2021-03" db="EMBL/GenBank/DDBJ databases">
        <title>Antimicrobial resistance genes in bacteria isolated from Japanese honey, and their potential for conferring macrolide and lincosamide resistance in the American foulbrood pathogen Paenibacillus larvae.</title>
        <authorList>
            <person name="Okamoto M."/>
            <person name="Kumagai M."/>
            <person name="Kanamori H."/>
            <person name="Takamatsu D."/>
        </authorList>
    </citation>
    <scope>NUCLEOTIDE SEQUENCE [LARGE SCALE GENOMIC DNA]</scope>
    <source>
        <strain evidence="1 2">J34TS1</strain>
    </source>
</reference>
<gene>
    <name evidence="1" type="ORF">J34TS1_52300</name>
</gene>
<protein>
    <submittedName>
        <fullName evidence="1">Uncharacterized protein</fullName>
    </submittedName>
</protein>
<dbReference type="AlphaFoldDB" id="A0A919YJI1"/>
<name>A0A919YJI1_9BACL</name>
<accession>A0A919YJI1</accession>
<organism evidence="1 2">
    <name type="scientific">Paenibacillus azoreducens</name>
    <dbReference type="NCBI Taxonomy" id="116718"/>
    <lineage>
        <taxon>Bacteria</taxon>
        <taxon>Bacillati</taxon>
        <taxon>Bacillota</taxon>
        <taxon>Bacilli</taxon>
        <taxon>Bacillales</taxon>
        <taxon>Paenibacillaceae</taxon>
        <taxon>Paenibacillus</taxon>
    </lineage>
</organism>
<evidence type="ECO:0000313" key="1">
    <source>
        <dbReference type="EMBL" id="GIO50465.1"/>
    </source>
</evidence>
<dbReference type="EMBL" id="BORT01000033">
    <property type="protein sequence ID" value="GIO50465.1"/>
    <property type="molecule type" value="Genomic_DNA"/>
</dbReference>